<organism evidence="1 2">
    <name type="scientific">Mycena maculata</name>
    <dbReference type="NCBI Taxonomy" id="230809"/>
    <lineage>
        <taxon>Eukaryota</taxon>
        <taxon>Fungi</taxon>
        <taxon>Dikarya</taxon>
        <taxon>Basidiomycota</taxon>
        <taxon>Agaricomycotina</taxon>
        <taxon>Agaricomycetes</taxon>
        <taxon>Agaricomycetidae</taxon>
        <taxon>Agaricales</taxon>
        <taxon>Marasmiineae</taxon>
        <taxon>Mycenaceae</taxon>
        <taxon>Mycena</taxon>
    </lineage>
</organism>
<accession>A0AAD7IRK5</accession>
<dbReference type="Proteomes" id="UP001215280">
    <property type="component" value="Unassembled WGS sequence"/>
</dbReference>
<protein>
    <submittedName>
        <fullName evidence="1">Uncharacterized protein</fullName>
    </submittedName>
</protein>
<name>A0AAD7IRK5_9AGAR</name>
<dbReference type="EMBL" id="JARJLG010000088">
    <property type="protein sequence ID" value="KAJ7748789.1"/>
    <property type="molecule type" value="Genomic_DNA"/>
</dbReference>
<reference evidence="1" key="1">
    <citation type="submission" date="2023-03" db="EMBL/GenBank/DDBJ databases">
        <title>Massive genome expansion in bonnet fungi (Mycena s.s.) driven by repeated elements and novel gene families across ecological guilds.</title>
        <authorList>
            <consortium name="Lawrence Berkeley National Laboratory"/>
            <person name="Harder C.B."/>
            <person name="Miyauchi S."/>
            <person name="Viragh M."/>
            <person name="Kuo A."/>
            <person name="Thoen E."/>
            <person name="Andreopoulos B."/>
            <person name="Lu D."/>
            <person name="Skrede I."/>
            <person name="Drula E."/>
            <person name="Henrissat B."/>
            <person name="Morin E."/>
            <person name="Kohler A."/>
            <person name="Barry K."/>
            <person name="LaButti K."/>
            <person name="Morin E."/>
            <person name="Salamov A."/>
            <person name="Lipzen A."/>
            <person name="Mereny Z."/>
            <person name="Hegedus B."/>
            <person name="Baldrian P."/>
            <person name="Stursova M."/>
            <person name="Weitz H."/>
            <person name="Taylor A."/>
            <person name="Grigoriev I.V."/>
            <person name="Nagy L.G."/>
            <person name="Martin F."/>
            <person name="Kauserud H."/>
        </authorList>
    </citation>
    <scope>NUCLEOTIDE SEQUENCE</scope>
    <source>
        <strain evidence="1">CBHHK188m</strain>
    </source>
</reference>
<keyword evidence="2" id="KW-1185">Reference proteome</keyword>
<proteinExistence type="predicted"/>
<sequence length="326" mass="36850">MFPPELVELIVYHGWGCLSTSSHRHAYSMAHWMLVSHDWLKIVLSVVFRDLWVTSIAHINYVIGICDSNESFICQLAGISDVHRHLAQTCHSLTISVYHSYAGQYASQCAELMGYATTNPHRDQLLPGYGHYESQRYAIPTRSIATVVRVFTPRITALHFVLIDCAATYGAWDTHPIIPCPMATEYPLSLVELHVTFAYTSPPPALLLDAPRGTFFPPPFYGDLPIRCCFDGVTKLVVRDANADFVAFLTTACPRLERIESTAEFLAEDVPQRVPADVKARLVFVRLPRTTTWGLTGSDAMPQQASVQKRRNSIWRFLKHVFRERK</sequence>
<dbReference type="AlphaFoldDB" id="A0AAD7IRK5"/>
<gene>
    <name evidence="1" type="ORF">DFH07DRAFT_829734</name>
</gene>
<evidence type="ECO:0000313" key="2">
    <source>
        <dbReference type="Proteomes" id="UP001215280"/>
    </source>
</evidence>
<evidence type="ECO:0000313" key="1">
    <source>
        <dbReference type="EMBL" id="KAJ7748789.1"/>
    </source>
</evidence>
<comment type="caution">
    <text evidence="1">The sequence shown here is derived from an EMBL/GenBank/DDBJ whole genome shotgun (WGS) entry which is preliminary data.</text>
</comment>